<evidence type="ECO:0000313" key="1">
    <source>
        <dbReference type="EMBL" id="GMG29207.1"/>
    </source>
</evidence>
<gene>
    <name evidence="1" type="ORF">Aory04_000549300</name>
</gene>
<comment type="caution">
    <text evidence="1">The sequence shown here is derived from an EMBL/GenBank/DDBJ whole genome shotgun (WGS) entry which is preliminary data.</text>
</comment>
<name>A0AAN4YHE1_ASPOZ</name>
<dbReference type="Proteomes" id="UP001165205">
    <property type="component" value="Unassembled WGS sequence"/>
</dbReference>
<evidence type="ECO:0000313" key="2">
    <source>
        <dbReference type="Proteomes" id="UP001165205"/>
    </source>
</evidence>
<reference evidence="1" key="1">
    <citation type="submission" date="2023-04" db="EMBL/GenBank/DDBJ databases">
        <title>Aspergillus oryzae NBRC 4228.</title>
        <authorList>
            <person name="Ichikawa N."/>
            <person name="Sato H."/>
            <person name="Tonouchi N."/>
        </authorList>
    </citation>
    <scope>NUCLEOTIDE SEQUENCE</scope>
    <source>
        <strain evidence="1">NBRC 4228</strain>
    </source>
</reference>
<proteinExistence type="predicted"/>
<protein>
    <submittedName>
        <fullName evidence="1">Unnamed protein product</fullName>
    </submittedName>
</protein>
<dbReference type="AlphaFoldDB" id="A0AAN4YHE1"/>
<accession>A0AAN4YHE1</accession>
<organism evidence="1 2">
    <name type="scientific">Aspergillus oryzae</name>
    <name type="common">Yellow koji mold</name>
    <dbReference type="NCBI Taxonomy" id="5062"/>
    <lineage>
        <taxon>Eukaryota</taxon>
        <taxon>Fungi</taxon>
        <taxon>Dikarya</taxon>
        <taxon>Ascomycota</taxon>
        <taxon>Pezizomycotina</taxon>
        <taxon>Eurotiomycetes</taxon>
        <taxon>Eurotiomycetidae</taxon>
        <taxon>Eurotiales</taxon>
        <taxon>Aspergillaceae</taxon>
        <taxon>Aspergillus</taxon>
        <taxon>Aspergillus subgen. Circumdati</taxon>
    </lineage>
</organism>
<sequence length="123" mass="13629">MAIANGTTNEGTSYHPIRYWWNVGSYITSTYSTRYDGRSEVRSQAYPASAAEVRDRRAEMAGGCIRVETTISRDIDDREVLWPQVGSSSLTSGIQATLADEKKFAEDMSNVDFSGVGWDATYP</sequence>
<dbReference type="EMBL" id="BSYA01000054">
    <property type="protein sequence ID" value="GMG29207.1"/>
    <property type="molecule type" value="Genomic_DNA"/>
</dbReference>